<evidence type="ECO:0000313" key="3">
    <source>
        <dbReference type="Proteomes" id="UP001066276"/>
    </source>
</evidence>
<accession>A0AAV7MMI0</accession>
<comment type="caution">
    <text evidence="2">The sequence shown here is derived from an EMBL/GenBank/DDBJ whole genome shotgun (WGS) entry which is preliminary data.</text>
</comment>
<proteinExistence type="predicted"/>
<protein>
    <submittedName>
        <fullName evidence="2">Uncharacterized protein</fullName>
    </submittedName>
</protein>
<dbReference type="Proteomes" id="UP001066276">
    <property type="component" value="Chromosome 9"/>
</dbReference>
<feature type="compositionally biased region" description="Polar residues" evidence="1">
    <location>
        <begin position="59"/>
        <end position="68"/>
    </location>
</feature>
<sequence>MMNKRDRPGVVNNISYSRKQQNERKKNATRSASIQVRQFPPPVSQVEQQVSDLEDVENQAESTTSRIQSELEDL</sequence>
<feature type="region of interest" description="Disordered" evidence="1">
    <location>
        <begin position="1"/>
        <end position="74"/>
    </location>
</feature>
<organism evidence="2 3">
    <name type="scientific">Pleurodeles waltl</name>
    <name type="common">Iberian ribbed newt</name>
    <dbReference type="NCBI Taxonomy" id="8319"/>
    <lineage>
        <taxon>Eukaryota</taxon>
        <taxon>Metazoa</taxon>
        <taxon>Chordata</taxon>
        <taxon>Craniata</taxon>
        <taxon>Vertebrata</taxon>
        <taxon>Euteleostomi</taxon>
        <taxon>Amphibia</taxon>
        <taxon>Batrachia</taxon>
        <taxon>Caudata</taxon>
        <taxon>Salamandroidea</taxon>
        <taxon>Salamandridae</taxon>
        <taxon>Pleurodelinae</taxon>
        <taxon>Pleurodeles</taxon>
    </lineage>
</organism>
<dbReference type="AlphaFoldDB" id="A0AAV7MMI0"/>
<evidence type="ECO:0000313" key="2">
    <source>
        <dbReference type="EMBL" id="KAJ1104572.1"/>
    </source>
</evidence>
<name>A0AAV7MMI0_PLEWA</name>
<gene>
    <name evidence="2" type="ORF">NDU88_001982</name>
</gene>
<keyword evidence="3" id="KW-1185">Reference proteome</keyword>
<evidence type="ECO:0000256" key="1">
    <source>
        <dbReference type="SAM" id="MobiDB-lite"/>
    </source>
</evidence>
<reference evidence="2" key="1">
    <citation type="journal article" date="2022" name="bioRxiv">
        <title>Sequencing and chromosome-scale assembly of the giantPleurodeles waltlgenome.</title>
        <authorList>
            <person name="Brown T."/>
            <person name="Elewa A."/>
            <person name="Iarovenko S."/>
            <person name="Subramanian E."/>
            <person name="Araus A.J."/>
            <person name="Petzold A."/>
            <person name="Susuki M."/>
            <person name="Suzuki K.-i.T."/>
            <person name="Hayashi T."/>
            <person name="Toyoda A."/>
            <person name="Oliveira C."/>
            <person name="Osipova E."/>
            <person name="Leigh N.D."/>
            <person name="Simon A."/>
            <person name="Yun M.H."/>
        </authorList>
    </citation>
    <scope>NUCLEOTIDE SEQUENCE</scope>
    <source>
        <strain evidence="2">20211129_DDA</strain>
        <tissue evidence="2">Liver</tissue>
    </source>
</reference>
<dbReference type="EMBL" id="JANPWB010000013">
    <property type="protein sequence ID" value="KAJ1104572.1"/>
    <property type="molecule type" value="Genomic_DNA"/>
</dbReference>